<dbReference type="AlphaFoldDB" id="A0A951Q809"/>
<dbReference type="Gene3D" id="1.10.10.10">
    <property type="entry name" value="Winged helix-like DNA-binding domain superfamily/Winged helix DNA-binding domain"/>
    <property type="match status" value="1"/>
</dbReference>
<dbReference type="InterPro" id="IPR036388">
    <property type="entry name" value="WH-like_DNA-bd_sf"/>
</dbReference>
<accession>A0A951Q809</accession>
<dbReference type="SUPFAM" id="SSF46785">
    <property type="entry name" value="Winged helix' DNA-binding domain"/>
    <property type="match status" value="1"/>
</dbReference>
<evidence type="ECO:0000313" key="2">
    <source>
        <dbReference type="Proteomes" id="UP000715781"/>
    </source>
</evidence>
<dbReference type="InterPro" id="IPR036390">
    <property type="entry name" value="WH_DNA-bd_sf"/>
</dbReference>
<comment type="caution">
    <text evidence="1">The sequence shown here is derived from an EMBL/GenBank/DDBJ whole genome shotgun (WGS) entry which is preliminary data.</text>
</comment>
<proteinExistence type="predicted"/>
<reference evidence="1" key="2">
    <citation type="journal article" date="2022" name="Microbiol. Resour. Announc.">
        <title>Metagenome Sequencing to Explore Phylogenomics of Terrestrial Cyanobacteria.</title>
        <authorList>
            <person name="Ward R.D."/>
            <person name="Stajich J.E."/>
            <person name="Johansen J.R."/>
            <person name="Huntemann M."/>
            <person name="Clum A."/>
            <person name="Foster B."/>
            <person name="Foster B."/>
            <person name="Roux S."/>
            <person name="Palaniappan K."/>
            <person name="Varghese N."/>
            <person name="Mukherjee S."/>
            <person name="Reddy T.B.K."/>
            <person name="Daum C."/>
            <person name="Copeland A."/>
            <person name="Chen I.A."/>
            <person name="Ivanova N.N."/>
            <person name="Kyrpides N.C."/>
            <person name="Shapiro N."/>
            <person name="Eloe-Fadrosh E.A."/>
            <person name="Pietrasiak N."/>
        </authorList>
    </citation>
    <scope>NUCLEOTIDE SEQUENCE</scope>
    <source>
        <strain evidence="1">JT2-VF2</strain>
    </source>
</reference>
<reference evidence="1" key="1">
    <citation type="submission" date="2021-05" db="EMBL/GenBank/DDBJ databases">
        <authorList>
            <person name="Pietrasiak N."/>
            <person name="Ward R."/>
            <person name="Stajich J.E."/>
            <person name="Kurbessoian T."/>
        </authorList>
    </citation>
    <scope>NUCLEOTIDE SEQUENCE</scope>
    <source>
        <strain evidence="1">JT2-VF2</strain>
    </source>
</reference>
<dbReference type="Proteomes" id="UP000715781">
    <property type="component" value="Unassembled WGS sequence"/>
</dbReference>
<dbReference type="EMBL" id="JAHHHN010000049">
    <property type="protein sequence ID" value="MBW4565830.1"/>
    <property type="molecule type" value="Genomic_DNA"/>
</dbReference>
<evidence type="ECO:0000313" key="1">
    <source>
        <dbReference type="EMBL" id="MBW4565830.1"/>
    </source>
</evidence>
<name>A0A951Q809_9NOST</name>
<sequence>MSTPKNFVEKSNSLKKSEPLPTSVAFIHNFLDEYGLDPYEFRIYTHMVRRTGGKEEGVCFASLKKTAQICKMSVRKAQQALKILIQAKLLEQTKRSGRTDEYRVTATHEWANREELDKIRQAIMSGKAEEHLEVGPNTTEKILEIL</sequence>
<gene>
    <name evidence="1" type="ORF">KME32_33060</name>
</gene>
<protein>
    <submittedName>
        <fullName evidence="1">Helix-turn-helix domain-containing protein</fullName>
    </submittedName>
</protein>
<dbReference type="Pfam" id="PF13730">
    <property type="entry name" value="HTH_36"/>
    <property type="match status" value="1"/>
</dbReference>
<organism evidence="1 2">
    <name type="scientific">Mojavia pulchra JT2-VF2</name>
    <dbReference type="NCBI Taxonomy" id="287848"/>
    <lineage>
        <taxon>Bacteria</taxon>
        <taxon>Bacillati</taxon>
        <taxon>Cyanobacteriota</taxon>
        <taxon>Cyanophyceae</taxon>
        <taxon>Nostocales</taxon>
        <taxon>Nostocaceae</taxon>
    </lineage>
</organism>